<organism evidence="2 3">
    <name type="scientific">Linum trigynum</name>
    <dbReference type="NCBI Taxonomy" id="586398"/>
    <lineage>
        <taxon>Eukaryota</taxon>
        <taxon>Viridiplantae</taxon>
        <taxon>Streptophyta</taxon>
        <taxon>Embryophyta</taxon>
        <taxon>Tracheophyta</taxon>
        <taxon>Spermatophyta</taxon>
        <taxon>Magnoliopsida</taxon>
        <taxon>eudicotyledons</taxon>
        <taxon>Gunneridae</taxon>
        <taxon>Pentapetalae</taxon>
        <taxon>rosids</taxon>
        <taxon>fabids</taxon>
        <taxon>Malpighiales</taxon>
        <taxon>Linaceae</taxon>
        <taxon>Linum</taxon>
    </lineage>
</organism>
<evidence type="ECO:0000313" key="3">
    <source>
        <dbReference type="Proteomes" id="UP001497516"/>
    </source>
</evidence>
<dbReference type="AlphaFoldDB" id="A0AAV2CBB3"/>
<evidence type="ECO:0000313" key="2">
    <source>
        <dbReference type="EMBL" id="CAL1353700.1"/>
    </source>
</evidence>
<dbReference type="PANTHER" id="PTHR37610">
    <property type="entry name" value="CCHC-TYPE DOMAIN-CONTAINING PROTEIN"/>
    <property type="match status" value="1"/>
</dbReference>
<protein>
    <recommendedName>
        <fullName evidence="4">Retrotransposon gag domain-containing protein</fullName>
    </recommendedName>
</protein>
<feature type="region of interest" description="Disordered" evidence="1">
    <location>
        <begin position="171"/>
        <end position="238"/>
    </location>
</feature>
<dbReference type="Proteomes" id="UP001497516">
    <property type="component" value="Chromosome 1"/>
</dbReference>
<name>A0AAV2CBB3_9ROSI</name>
<feature type="compositionally biased region" description="Basic and acidic residues" evidence="1">
    <location>
        <begin position="223"/>
        <end position="238"/>
    </location>
</feature>
<keyword evidence="3" id="KW-1185">Reference proteome</keyword>
<dbReference type="PANTHER" id="PTHR37610:SF77">
    <property type="entry name" value="INTEGRASE CATALYTIC DOMAIN-CONTAINING PROTEIN"/>
    <property type="match status" value="1"/>
</dbReference>
<dbReference type="Pfam" id="PF14223">
    <property type="entry name" value="Retrotran_gag_2"/>
    <property type="match status" value="1"/>
</dbReference>
<dbReference type="EMBL" id="OZ034813">
    <property type="protein sequence ID" value="CAL1353700.1"/>
    <property type="molecule type" value="Genomic_DNA"/>
</dbReference>
<evidence type="ECO:0008006" key="4">
    <source>
        <dbReference type="Google" id="ProtNLM"/>
    </source>
</evidence>
<feature type="compositionally biased region" description="Low complexity" evidence="1">
    <location>
        <begin position="198"/>
        <end position="212"/>
    </location>
</feature>
<reference evidence="2 3" key="1">
    <citation type="submission" date="2024-04" db="EMBL/GenBank/DDBJ databases">
        <authorList>
            <person name="Fracassetti M."/>
        </authorList>
    </citation>
    <scope>NUCLEOTIDE SEQUENCE [LARGE SCALE GENOMIC DNA]</scope>
</reference>
<gene>
    <name evidence="2" type="ORF">LTRI10_LOCUS1579</name>
</gene>
<accession>A0AAV2CBB3</accession>
<evidence type="ECO:0000256" key="1">
    <source>
        <dbReference type="SAM" id="MobiDB-lite"/>
    </source>
</evidence>
<proteinExistence type="predicted"/>
<sequence>MFGLLDGSLKKPTVPPSTDQELASWLKNDAKVKSWILKSVDRSIVLGLRPLSTATKMWKSLSDTYGTISTARQFELEVELANLQQGDLDITSYFNEVRLLWTEQDLLTAALVSGPASPEVQRERQKIRLLQFLARLRPNYEAERSTLLNREDLKLEGVLATLVREETRQRTQAALDTRPGPGETFVFSAAKGPPRGHSSPAARGNGSNSSSADVFVAYRPPNQRRDVECHHCHEKGHT</sequence>